<protein>
    <recommendedName>
        <fullName evidence="8">Reverse transcriptase domain-containing protein</fullName>
    </recommendedName>
</protein>
<keyword evidence="1" id="KW-0479">Metal-binding</keyword>
<sequence>MTHYICNQCDGASRNEKNCTGDLNDEMVNDRMDQNNGPINYMNNDLQQKEPSTEHKKPFKRQLTSSSYIGDNYPSDEDNDYFITVGKNSKRKQRTKDGNNENDNNDENILIIDRTNALTTAPNGNNGRTFLNSKNKIKSNVNRNEISYARQMGHAQNENIQNDKNKHDNYNISNNSKRNNEMMVEPPRMELNKELNMNVKNKIKENTNSNIQISQHALHYAVENHLSPIRLECQPKINDNKKGNEVIKALFSYIEKTFRQKNKSYQHPLGFDYWYINRSGDLICYTKHTELFVYLCETQNYPTELESILITPSRPKHLPPQHSIVLKTVPNYITKEEIEVETKKSFKSIFNLEEMKGSFTDKSRHIRLELKSIDEYNTLLNNKGITINGHLINVFEFLSPPRILICSKCNDPGHIKRNCNFPYEACRRCGQDRTIGEHKECIISCHRCEQNHLATDYKCQFITEYRRSLVYKLKQQPNLLPSNMQMFIPIECREKGIKNNMILRNPSNEMNNSDIQSNSPRFNLSSHDWPTVNKTTNNNNIIPQLNEQNIWKELKIKQDEINIKNEEINRQLQFMQTKYDDYMNKMGSIILIMSQQVKIQNDNIERCYTTMNEVLPILSSTLETFQCLITKPGMFNQQDNNNSFESQNIVKHISQSLVFIKDRSDFLTSNQKVLRSLVEQQNALMAQIAGNFNGSLKEKSTLSEIVDEWNSRTSITQLCEQWKKTPPNSLKQNLLLLLYNVESLNTHVADVDILLSSYNPHICILTGVGAGIKKNFTFPNYHVIKQTGTNSFGGVIILHHQDIKCKVADKESNFILIEILLSNESIYVGGIYVPPKSLPPFQLLSKHLNKTCYIFGDINAKHTDWQCIRNNQSGIHLQSWLEETGNELIIPHKPTSKRSDSIIDFGIAKNATGWTSEVLNEGTSDHYPILFQSSISIDEKSFFRITNWKIFTFFLSAIYEYWLSIVYNLDEQAFFNLFSAFLSSLWDRCSTFEHSANYRPPWPPHLVMMAKSVNRARRKYRRNRNMSNLQYFLSMKDIFFNERNKILQTKTENKLSWISKGQNIWKFAKPSFHAVAPPFRGISKDSRKITNTQEIADTIANFFEKHFQEPAYDINNPIHQEAIDSFKQIEYTPRVPLEQISIKEVVDEWMRFKGKKSTDSAGTSAFMLKQLPQEYMGIITILFNKCAQKGNFFETSKHAKVICLSKDGLYPTENKLRPISLLPNIGKWYERIIHNRIIKWCEQQNIYVDEQSGFTSNRRLQTRITSLIEDIRLTIAACNRPTLAIFVDFMSAFDRMWYPGLIHSLTKLEMPLPLIKWISSWLNNRSFSVHHGNASSRNINMYVGAPQGSVLAATLFRLHIHFLPSTLKQFTTHLFADDLALVFVGSLEKKFSQNIIDMEIKAKEAMTILEKYSDNLILPVNVEKTKLLLIHNIISPTKPYIEYKNQAITPVSEFKYLGITITCKLGWGKHINKIQQNIRKIYNALKIIYYKIPKKFVKTRRKLFCAYALPYFIWLFPTWFYFTEKQKESIYSLFCSGIRLIYGLNGWDDTTTMVISQEKSLYDYIFSYWSKFTKHLETANEATQYQHTWTAYLAAKHPDKIWYKSMGFRKNSFFLNRLSKRAEHSKNDWNEFSKNHIMQREYFKKSTLYLNMFVYKYFLLPP</sequence>
<evidence type="ECO:0000256" key="1">
    <source>
        <dbReference type="PROSITE-ProRule" id="PRU00047"/>
    </source>
</evidence>
<keyword evidence="2" id="KW-0175">Coiled coil</keyword>
<dbReference type="EMBL" id="CAJNOV010001833">
    <property type="protein sequence ID" value="CAF1080656.1"/>
    <property type="molecule type" value="Genomic_DNA"/>
</dbReference>
<evidence type="ECO:0000259" key="4">
    <source>
        <dbReference type="PROSITE" id="PS50158"/>
    </source>
</evidence>
<dbReference type="SUPFAM" id="SSF56219">
    <property type="entry name" value="DNase I-like"/>
    <property type="match status" value="1"/>
</dbReference>
<dbReference type="InterPro" id="IPR036691">
    <property type="entry name" value="Endo/exonu/phosph_ase_sf"/>
</dbReference>
<dbReference type="Proteomes" id="UP000663855">
    <property type="component" value="Unassembled WGS sequence"/>
</dbReference>
<feature type="region of interest" description="Disordered" evidence="3">
    <location>
        <begin position="15"/>
        <end position="107"/>
    </location>
</feature>
<dbReference type="InterPro" id="IPR001878">
    <property type="entry name" value="Znf_CCHC"/>
</dbReference>
<name>A0A814MJI5_9BILA</name>
<reference evidence="6" key="1">
    <citation type="submission" date="2021-02" db="EMBL/GenBank/DDBJ databases">
        <authorList>
            <person name="Nowell W R."/>
        </authorList>
    </citation>
    <scope>NUCLEOTIDE SEQUENCE</scope>
</reference>
<dbReference type="Pfam" id="PF14529">
    <property type="entry name" value="Exo_endo_phos_2"/>
    <property type="match status" value="1"/>
</dbReference>
<keyword evidence="1" id="KW-0863">Zinc-finger</keyword>
<evidence type="ECO:0000256" key="3">
    <source>
        <dbReference type="SAM" id="MobiDB-lite"/>
    </source>
</evidence>
<feature type="domain" description="Reverse transcriptase" evidence="5">
    <location>
        <begin position="1185"/>
        <end position="1461"/>
    </location>
</feature>
<dbReference type="GO" id="GO:0003676">
    <property type="term" value="F:nucleic acid binding"/>
    <property type="evidence" value="ECO:0007669"/>
    <property type="project" value="InterPro"/>
</dbReference>
<dbReference type="InterPro" id="IPR005135">
    <property type="entry name" value="Endo/exonuclease/phosphatase"/>
</dbReference>
<feature type="coiled-coil region" evidence="2">
    <location>
        <begin position="558"/>
        <end position="585"/>
    </location>
</feature>
<feature type="compositionally biased region" description="Polar residues" evidence="3">
    <location>
        <begin position="34"/>
        <end position="46"/>
    </location>
</feature>
<evidence type="ECO:0000259" key="5">
    <source>
        <dbReference type="PROSITE" id="PS50878"/>
    </source>
</evidence>
<evidence type="ECO:0008006" key="8">
    <source>
        <dbReference type="Google" id="ProtNLM"/>
    </source>
</evidence>
<dbReference type="SUPFAM" id="SSF56672">
    <property type="entry name" value="DNA/RNA polymerases"/>
    <property type="match status" value="1"/>
</dbReference>
<evidence type="ECO:0000313" key="7">
    <source>
        <dbReference type="Proteomes" id="UP000663855"/>
    </source>
</evidence>
<dbReference type="PANTHER" id="PTHR19446">
    <property type="entry name" value="REVERSE TRANSCRIPTASES"/>
    <property type="match status" value="1"/>
</dbReference>
<accession>A0A814MJI5</accession>
<dbReference type="Pfam" id="PF00078">
    <property type="entry name" value="RVT_1"/>
    <property type="match status" value="1"/>
</dbReference>
<evidence type="ECO:0000313" key="6">
    <source>
        <dbReference type="EMBL" id="CAF1080656.1"/>
    </source>
</evidence>
<dbReference type="GO" id="GO:0003824">
    <property type="term" value="F:catalytic activity"/>
    <property type="evidence" value="ECO:0007669"/>
    <property type="project" value="InterPro"/>
</dbReference>
<proteinExistence type="predicted"/>
<comment type="caution">
    <text evidence="6">The sequence shown here is derived from an EMBL/GenBank/DDBJ whole genome shotgun (WGS) entry which is preliminary data.</text>
</comment>
<dbReference type="InterPro" id="IPR043502">
    <property type="entry name" value="DNA/RNA_pol_sf"/>
</dbReference>
<keyword evidence="1" id="KW-0862">Zinc</keyword>
<dbReference type="Gene3D" id="3.60.10.10">
    <property type="entry name" value="Endonuclease/exonuclease/phosphatase"/>
    <property type="match status" value="1"/>
</dbReference>
<feature type="region of interest" description="Disordered" evidence="3">
    <location>
        <begin position="160"/>
        <end position="179"/>
    </location>
</feature>
<evidence type="ECO:0000256" key="2">
    <source>
        <dbReference type="SAM" id="Coils"/>
    </source>
</evidence>
<gene>
    <name evidence="6" type="ORF">CJN711_LOCUS6177</name>
</gene>
<dbReference type="InterPro" id="IPR000477">
    <property type="entry name" value="RT_dom"/>
</dbReference>
<dbReference type="PROSITE" id="PS50158">
    <property type="entry name" value="ZF_CCHC"/>
    <property type="match status" value="1"/>
</dbReference>
<dbReference type="GO" id="GO:0008270">
    <property type="term" value="F:zinc ion binding"/>
    <property type="evidence" value="ECO:0007669"/>
    <property type="project" value="UniProtKB-KW"/>
</dbReference>
<organism evidence="6 7">
    <name type="scientific">Rotaria magnacalcarata</name>
    <dbReference type="NCBI Taxonomy" id="392030"/>
    <lineage>
        <taxon>Eukaryota</taxon>
        <taxon>Metazoa</taxon>
        <taxon>Spiralia</taxon>
        <taxon>Gnathifera</taxon>
        <taxon>Rotifera</taxon>
        <taxon>Eurotatoria</taxon>
        <taxon>Bdelloidea</taxon>
        <taxon>Philodinida</taxon>
        <taxon>Philodinidae</taxon>
        <taxon>Rotaria</taxon>
    </lineage>
</organism>
<dbReference type="PROSITE" id="PS50878">
    <property type="entry name" value="RT_POL"/>
    <property type="match status" value="1"/>
</dbReference>
<feature type="domain" description="CCHC-type" evidence="4">
    <location>
        <begin position="406"/>
        <end position="419"/>
    </location>
</feature>
<feature type="compositionally biased region" description="Basic and acidic residues" evidence="3">
    <location>
        <begin position="47"/>
        <end position="56"/>
    </location>
</feature>
<dbReference type="CDD" id="cd01650">
    <property type="entry name" value="RT_nLTR_like"/>
    <property type="match status" value="1"/>
</dbReference>